<evidence type="ECO:0000313" key="8">
    <source>
        <dbReference type="Proteomes" id="UP001499930"/>
    </source>
</evidence>
<evidence type="ECO:0000313" key="7">
    <source>
        <dbReference type="EMBL" id="GAA2985014.1"/>
    </source>
</evidence>
<dbReference type="Gene3D" id="2.60.40.10">
    <property type="entry name" value="Immunoglobulins"/>
    <property type="match status" value="1"/>
</dbReference>
<evidence type="ECO:0000256" key="3">
    <source>
        <dbReference type="ARBA" id="ARBA00023277"/>
    </source>
</evidence>
<evidence type="ECO:0000256" key="2">
    <source>
        <dbReference type="ARBA" id="ARBA00022801"/>
    </source>
</evidence>
<dbReference type="Proteomes" id="UP001499930">
    <property type="component" value="Unassembled WGS sequence"/>
</dbReference>
<dbReference type="PANTHER" id="PTHR42715:SF10">
    <property type="entry name" value="BETA-GLUCOSIDASE"/>
    <property type="match status" value="1"/>
</dbReference>
<evidence type="ECO:0000256" key="5">
    <source>
        <dbReference type="SAM" id="MobiDB-lite"/>
    </source>
</evidence>
<dbReference type="InterPro" id="IPR013783">
    <property type="entry name" value="Ig-like_fold"/>
</dbReference>
<feature type="region of interest" description="Disordered" evidence="5">
    <location>
        <begin position="286"/>
        <end position="328"/>
    </location>
</feature>
<dbReference type="Gene3D" id="2.60.120.260">
    <property type="entry name" value="Galactose-binding domain-like"/>
    <property type="match status" value="1"/>
</dbReference>
<dbReference type="InterPro" id="IPR011658">
    <property type="entry name" value="PA14_dom"/>
</dbReference>
<dbReference type="RefSeq" id="WP_344886711.1">
    <property type="nucleotide sequence ID" value="NZ_BAAAWD010000001.1"/>
</dbReference>
<dbReference type="Pfam" id="PF07691">
    <property type="entry name" value="PA14"/>
    <property type="match status" value="1"/>
</dbReference>
<dbReference type="Gene3D" id="3.40.50.1700">
    <property type="entry name" value="Glycoside hydrolase family 3 C-terminal domain"/>
    <property type="match status" value="1"/>
</dbReference>
<dbReference type="SUPFAM" id="SSF51445">
    <property type="entry name" value="(Trans)glycosidases"/>
    <property type="match status" value="1"/>
</dbReference>
<dbReference type="InterPro" id="IPR036962">
    <property type="entry name" value="Glyco_hydro_3_N_sf"/>
</dbReference>
<dbReference type="PANTHER" id="PTHR42715">
    <property type="entry name" value="BETA-GLUCOSIDASE"/>
    <property type="match status" value="1"/>
</dbReference>
<comment type="similarity">
    <text evidence="1 4">Belongs to the glycosyl hydrolase 3 family.</text>
</comment>
<dbReference type="Pfam" id="PF01915">
    <property type="entry name" value="Glyco_hydro_3_C"/>
    <property type="match status" value="1"/>
</dbReference>
<dbReference type="Pfam" id="PF14310">
    <property type="entry name" value="Fn3-like"/>
    <property type="match status" value="1"/>
</dbReference>
<dbReference type="Pfam" id="PF00933">
    <property type="entry name" value="Glyco_hydro_3"/>
    <property type="match status" value="1"/>
</dbReference>
<comment type="caution">
    <text evidence="7">The sequence shown here is derived from an EMBL/GenBank/DDBJ whole genome shotgun (WGS) entry which is preliminary data.</text>
</comment>
<dbReference type="SMART" id="SM01217">
    <property type="entry name" value="Fn3_like"/>
    <property type="match status" value="1"/>
</dbReference>
<feature type="compositionally biased region" description="Low complexity" evidence="5">
    <location>
        <begin position="286"/>
        <end position="307"/>
    </location>
</feature>
<keyword evidence="3" id="KW-0119">Carbohydrate metabolism</keyword>
<dbReference type="InterPro" id="IPR001764">
    <property type="entry name" value="Glyco_hydro_3_N"/>
</dbReference>
<evidence type="ECO:0000256" key="1">
    <source>
        <dbReference type="ARBA" id="ARBA00005336"/>
    </source>
</evidence>
<dbReference type="PROSITE" id="PS00775">
    <property type="entry name" value="GLYCOSYL_HYDROL_F3"/>
    <property type="match status" value="1"/>
</dbReference>
<dbReference type="InterPro" id="IPR002772">
    <property type="entry name" value="Glyco_hydro_3_C"/>
</dbReference>
<protein>
    <submittedName>
        <fullName evidence="7">Glycoside hydrolase family 3 C-terminal domain-containing protein</fullName>
    </submittedName>
</protein>
<keyword evidence="2 4" id="KW-0378">Hydrolase</keyword>
<keyword evidence="8" id="KW-1185">Reference proteome</keyword>
<gene>
    <name evidence="7" type="ORF">GCM10017559_00730</name>
</gene>
<dbReference type="InterPro" id="IPR036881">
    <property type="entry name" value="Glyco_hydro_3_C_sf"/>
</dbReference>
<dbReference type="PRINTS" id="PR00133">
    <property type="entry name" value="GLHYDRLASE3"/>
</dbReference>
<evidence type="ECO:0000256" key="4">
    <source>
        <dbReference type="RuleBase" id="RU361161"/>
    </source>
</evidence>
<sequence length="832" mass="87216">MDIEELIGTLDLGAKTRLLTGTDMWSLPALPRIGLGPLVMSDGPIGVRGERWSPGDPSIALPSPTALAATWDVELVRRAGRLLAQEARRKGVHVLLAPTLNLHRSPLGGRHFECFSEDPYLTGEIGAAYVEGVQEGGVAATPKHFVANDFETDRFTVNVTVAEGTLREVYLAPFERVVRAGAWALMSAYNAVNGTTMTEHRALQRDLLKDEWGFDGLVVSDWTAARSTEATADGGLDVAMPGPYGPWGAKLEAAVRDGRVAEEVVDDQVRRVLRLALRVGALRPVPGSPGSPAALASAPGPASTSVPDPGPDPDPGPGSGTGLKVAPRAGGDVPIDGVALAREVAARSFTLLRNEGGLLPLEGVRSVALIGPGAAQPRIMGGGSAQVYPDRIVSPLEGLRGRGDVEVRHAPGTDPRIRPAPLAVPCRAVFLDAGGESLGEHPLADAEARWVGRLPADVDADRLGAVEIRGTYTPEMTGSHLFSLVGAGAFAVRIDGEVVFDGFVTSPGGDPATAFLAPPEHRLTAALTAGVPVELRVRHLTAASGGMAFVSFSLGHAAPSPGDDATIAEAVATAAGADVAIVIACTTPEVESEGFDRTDLALPGRQDELITRVARANPRTVVVVNAGSPVLMPWLEHVPAVLLTWFPGQEAGAALADVLFGDAEPGGRLPTTWPLRASDVPVLDVTPTDGEVVYREGLLIGYRAWERAGRVPAFWFGHGLGYTTWSYDSVAVTGTTVTVAVTNTGGRPGREVVQFYLAPPEQDPLRPARILAGFSAVDAAPGQTVITTVYLPERAFQVWTERGWRTVPGEHTVEVGRGVADPRLSATVTVTG</sequence>
<dbReference type="InterPro" id="IPR019800">
    <property type="entry name" value="Glyco_hydro_3_AS"/>
</dbReference>
<dbReference type="InterPro" id="IPR017853">
    <property type="entry name" value="GH"/>
</dbReference>
<feature type="domain" description="PA14" evidence="6">
    <location>
        <begin position="421"/>
        <end position="571"/>
    </location>
</feature>
<dbReference type="InterPro" id="IPR050288">
    <property type="entry name" value="Cellulose_deg_GH3"/>
</dbReference>
<name>A0ABN3XPD0_9ACTN</name>
<organism evidence="7 8">
    <name type="scientific">Streptosporangium longisporum</name>
    <dbReference type="NCBI Taxonomy" id="46187"/>
    <lineage>
        <taxon>Bacteria</taxon>
        <taxon>Bacillati</taxon>
        <taxon>Actinomycetota</taxon>
        <taxon>Actinomycetes</taxon>
        <taxon>Streptosporangiales</taxon>
        <taxon>Streptosporangiaceae</taxon>
        <taxon>Streptosporangium</taxon>
    </lineage>
</organism>
<reference evidence="7 8" key="1">
    <citation type="journal article" date="2019" name="Int. J. Syst. Evol. Microbiol.">
        <title>The Global Catalogue of Microorganisms (GCM) 10K type strain sequencing project: providing services to taxonomists for standard genome sequencing and annotation.</title>
        <authorList>
            <consortium name="The Broad Institute Genomics Platform"/>
            <consortium name="The Broad Institute Genome Sequencing Center for Infectious Disease"/>
            <person name="Wu L."/>
            <person name="Ma J."/>
        </authorList>
    </citation>
    <scope>NUCLEOTIDE SEQUENCE [LARGE SCALE GENOMIC DNA]</scope>
    <source>
        <strain evidence="7 8">JCM 3106</strain>
    </source>
</reference>
<dbReference type="PROSITE" id="PS51820">
    <property type="entry name" value="PA14"/>
    <property type="match status" value="1"/>
</dbReference>
<dbReference type="Gene3D" id="3.20.20.300">
    <property type="entry name" value="Glycoside hydrolase, family 3, N-terminal domain"/>
    <property type="match status" value="1"/>
</dbReference>
<dbReference type="SUPFAM" id="SSF52279">
    <property type="entry name" value="Beta-D-glucan exohydrolase, C-terminal domain"/>
    <property type="match status" value="1"/>
</dbReference>
<proteinExistence type="inferred from homology"/>
<evidence type="ECO:0000259" key="6">
    <source>
        <dbReference type="PROSITE" id="PS51820"/>
    </source>
</evidence>
<dbReference type="InterPro" id="IPR037524">
    <property type="entry name" value="PA14/GLEYA"/>
</dbReference>
<accession>A0ABN3XPD0</accession>
<dbReference type="EMBL" id="BAAAWD010000001">
    <property type="protein sequence ID" value="GAA2985014.1"/>
    <property type="molecule type" value="Genomic_DNA"/>
</dbReference>
<dbReference type="InterPro" id="IPR026891">
    <property type="entry name" value="Fn3-like"/>
</dbReference>
<keyword evidence="4" id="KW-0326">Glycosidase</keyword>
<dbReference type="GO" id="GO:0016787">
    <property type="term" value="F:hydrolase activity"/>
    <property type="evidence" value="ECO:0007669"/>
    <property type="project" value="UniProtKB-KW"/>
</dbReference>